<dbReference type="CDD" id="cd19411">
    <property type="entry name" value="MCP2201-like_sensor"/>
    <property type="match status" value="1"/>
</dbReference>
<dbReference type="Pfam" id="PF00512">
    <property type="entry name" value="HisKA"/>
    <property type="match status" value="1"/>
</dbReference>
<evidence type="ECO:0000256" key="13">
    <source>
        <dbReference type="SAM" id="Coils"/>
    </source>
</evidence>
<dbReference type="CDD" id="cd00156">
    <property type="entry name" value="REC"/>
    <property type="match status" value="1"/>
</dbReference>
<keyword evidence="11 15" id="KW-0472">Membrane</keyword>
<proteinExistence type="predicted"/>
<dbReference type="SUPFAM" id="SSF52172">
    <property type="entry name" value="CheY-like"/>
    <property type="match status" value="3"/>
</dbReference>
<dbReference type="Gene3D" id="1.10.287.130">
    <property type="match status" value="1"/>
</dbReference>
<dbReference type="Gene3D" id="6.10.340.10">
    <property type="match status" value="1"/>
</dbReference>
<dbReference type="EC" id="2.7.13.3" evidence="3"/>
<feature type="domain" description="Response regulatory" evidence="17">
    <location>
        <begin position="1090"/>
        <end position="1207"/>
    </location>
</feature>
<dbReference type="CDD" id="cd16922">
    <property type="entry name" value="HATPase_EvgS-ArcB-TorS-like"/>
    <property type="match status" value="1"/>
</dbReference>
<keyword evidence="6" id="KW-0808">Transferase</keyword>
<dbReference type="EMBL" id="JBHHMI010000016">
    <property type="protein sequence ID" value="MFB5268446.1"/>
    <property type="molecule type" value="Genomic_DNA"/>
</dbReference>
<dbReference type="InterPro" id="IPR004358">
    <property type="entry name" value="Sig_transdc_His_kin-like_C"/>
</dbReference>
<dbReference type="InterPro" id="IPR047347">
    <property type="entry name" value="YvaQ-like_sensor"/>
</dbReference>
<dbReference type="InterPro" id="IPR003661">
    <property type="entry name" value="HisK_dim/P_dom"/>
</dbReference>
<feature type="region of interest" description="Disordered" evidence="14">
    <location>
        <begin position="792"/>
        <end position="813"/>
    </location>
</feature>
<dbReference type="Pfam" id="PF12729">
    <property type="entry name" value="4HB_MCP_1"/>
    <property type="match status" value="1"/>
</dbReference>
<feature type="domain" description="Response regulatory" evidence="17">
    <location>
        <begin position="822"/>
        <end position="935"/>
    </location>
</feature>
<dbReference type="PROSITE" id="PS50109">
    <property type="entry name" value="HIS_KIN"/>
    <property type="match status" value="1"/>
</dbReference>
<dbReference type="PANTHER" id="PTHR45339:SF1">
    <property type="entry name" value="HYBRID SIGNAL TRANSDUCTION HISTIDINE KINASE J"/>
    <property type="match status" value="1"/>
</dbReference>
<keyword evidence="20" id="KW-1185">Reference proteome</keyword>
<feature type="domain" description="Response regulatory" evidence="17">
    <location>
        <begin position="944"/>
        <end position="1060"/>
    </location>
</feature>
<feature type="coiled-coil region" evidence="13">
    <location>
        <begin position="437"/>
        <end position="506"/>
    </location>
</feature>
<evidence type="ECO:0000259" key="17">
    <source>
        <dbReference type="PROSITE" id="PS50110"/>
    </source>
</evidence>
<evidence type="ECO:0000256" key="3">
    <source>
        <dbReference type="ARBA" id="ARBA00012438"/>
    </source>
</evidence>
<keyword evidence="8" id="KW-0418">Kinase</keyword>
<feature type="modified residue" description="4-aspartylphosphate" evidence="12">
    <location>
        <position position="1140"/>
    </location>
</feature>
<evidence type="ECO:0000256" key="4">
    <source>
        <dbReference type="ARBA" id="ARBA00022475"/>
    </source>
</evidence>
<dbReference type="PROSITE" id="PS50885">
    <property type="entry name" value="HAMP"/>
    <property type="match status" value="1"/>
</dbReference>
<dbReference type="SMART" id="SM00065">
    <property type="entry name" value="GAF"/>
    <property type="match status" value="1"/>
</dbReference>
<dbReference type="SMART" id="SM00388">
    <property type="entry name" value="HisKA"/>
    <property type="match status" value="1"/>
</dbReference>
<dbReference type="InterPro" id="IPR036097">
    <property type="entry name" value="HisK_dim/P_sf"/>
</dbReference>
<dbReference type="InterPro" id="IPR005467">
    <property type="entry name" value="His_kinase_dom"/>
</dbReference>
<evidence type="ECO:0000256" key="15">
    <source>
        <dbReference type="SAM" id="Phobius"/>
    </source>
</evidence>
<dbReference type="Gene3D" id="3.40.50.2300">
    <property type="match status" value="3"/>
</dbReference>
<reference evidence="19 20" key="1">
    <citation type="submission" date="2024-09" db="EMBL/GenBank/DDBJ databases">
        <title>Paenibacillus zeirhizospherea sp. nov., isolated from surface of the maize (Zea mays) roots in a horticulture field, Hungary.</title>
        <authorList>
            <person name="Marton D."/>
            <person name="Farkas M."/>
            <person name="Bedics A."/>
            <person name="Toth E."/>
            <person name="Tancsics A."/>
            <person name="Boka K."/>
            <person name="Maroti G."/>
            <person name="Kriszt B."/>
            <person name="Cserhati M."/>
        </authorList>
    </citation>
    <scope>NUCLEOTIDE SEQUENCE [LARGE SCALE GENOMIC DNA]</scope>
    <source>
        <strain evidence="19 20">KCTC 33519</strain>
    </source>
</reference>
<dbReference type="InterPro" id="IPR011006">
    <property type="entry name" value="CheY-like_superfamily"/>
</dbReference>
<dbReference type="InterPro" id="IPR001789">
    <property type="entry name" value="Sig_transdc_resp-reg_receiver"/>
</dbReference>
<dbReference type="Gene3D" id="3.30.565.10">
    <property type="entry name" value="Histidine kinase-like ATPase, C-terminal domain"/>
    <property type="match status" value="1"/>
</dbReference>
<dbReference type="RefSeq" id="WP_375356652.1">
    <property type="nucleotide sequence ID" value="NZ_JBHHMI010000016.1"/>
</dbReference>
<dbReference type="InterPro" id="IPR003018">
    <property type="entry name" value="GAF"/>
</dbReference>
<comment type="catalytic activity">
    <reaction evidence="1">
        <text>ATP + protein L-histidine = ADP + protein N-phospho-L-histidine.</text>
        <dbReference type="EC" id="2.7.13.3"/>
    </reaction>
</comment>
<feature type="modified residue" description="4-aspartylphosphate" evidence="12">
    <location>
        <position position="871"/>
    </location>
</feature>
<dbReference type="CDD" id="cd00082">
    <property type="entry name" value="HisKA"/>
    <property type="match status" value="1"/>
</dbReference>
<evidence type="ECO:0000256" key="14">
    <source>
        <dbReference type="SAM" id="MobiDB-lite"/>
    </source>
</evidence>
<comment type="subcellular location">
    <subcellularLocation>
        <location evidence="2">Cell membrane</location>
        <topology evidence="2">Multi-pass membrane protein</topology>
    </subcellularLocation>
</comment>
<feature type="domain" description="Histidine kinase" evidence="16">
    <location>
        <begin position="520"/>
        <end position="751"/>
    </location>
</feature>
<evidence type="ECO:0000259" key="18">
    <source>
        <dbReference type="PROSITE" id="PS50885"/>
    </source>
</evidence>
<dbReference type="SMART" id="SM00387">
    <property type="entry name" value="HATPase_c"/>
    <property type="match status" value="1"/>
</dbReference>
<keyword evidence="5 12" id="KW-0597">Phosphoprotein</keyword>
<dbReference type="SMART" id="SM00448">
    <property type="entry name" value="REC"/>
    <property type="match status" value="3"/>
</dbReference>
<dbReference type="Proteomes" id="UP001580346">
    <property type="component" value="Unassembled WGS sequence"/>
</dbReference>
<dbReference type="Gene3D" id="3.30.450.40">
    <property type="match status" value="1"/>
</dbReference>
<evidence type="ECO:0000256" key="11">
    <source>
        <dbReference type="ARBA" id="ARBA00023136"/>
    </source>
</evidence>
<evidence type="ECO:0000256" key="10">
    <source>
        <dbReference type="ARBA" id="ARBA00023012"/>
    </source>
</evidence>
<dbReference type="Pfam" id="PF13185">
    <property type="entry name" value="GAF_2"/>
    <property type="match status" value="1"/>
</dbReference>
<organism evidence="19 20">
    <name type="scientific">Paenibacillus enshidis</name>
    <dbReference type="NCBI Taxonomy" id="1458439"/>
    <lineage>
        <taxon>Bacteria</taxon>
        <taxon>Bacillati</taxon>
        <taxon>Bacillota</taxon>
        <taxon>Bacilli</taxon>
        <taxon>Bacillales</taxon>
        <taxon>Paenibacillaceae</taxon>
        <taxon>Paenibacillus</taxon>
    </lineage>
</organism>
<accession>A0ABV5AW52</accession>
<keyword evidence="15" id="KW-1133">Transmembrane helix</keyword>
<dbReference type="PRINTS" id="PR00344">
    <property type="entry name" value="BCTRLSENSOR"/>
</dbReference>
<protein>
    <recommendedName>
        <fullName evidence="3">histidine kinase</fullName>
        <ecNumber evidence="3">2.7.13.3</ecNumber>
    </recommendedName>
</protein>
<evidence type="ECO:0000256" key="9">
    <source>
        <dbReference type="ARBA" id="ARBA00022840"/>
    </source>
</evidence>
<evidence type="ECO:0000256" key="1">
    <source>
        <dbReference type="ARBA" id="ARBA00000085"/>
    </source>
</evidence>
<feature type="domain" description="HAMP" evidence="18">
    <location>
        <begin position="207"/>
        <end position="260"/>
    </location>
</feature>
<dbReference type="SUPFAM" id="SSF55874">
    <property type="entry name" value="ATPase domain of HSP90 chaperone/DNA topoisomerase II/histidine kinase"/>
    <property type="match status" value="1"/>
</dbReference>
<comment type="caution">
    <text evidence="19">The sequence shown here is derived from an EMBL/GenBank/DDBJ whole genome shotgun (WGS) entry which is preliminary data.</text>
</comment>
<evidence type="ECO:0000259" key="16">
    <source>
        <dbReference type="PROSITE" id="PS50109"/>
    </source>
</evidence>
<keyword evidence="7" id="KW-0547">Nucleotide-binding</keyword>
<keyword evidence="10" id="KW-0902">Two-component regulatory system</keyword>
<keyword evidence="15" id="KW-0812">Transmembrane</keyword>
<feature type="modified residue" description="4-aspartylphosphate" evidence="12">
    <location>
        <position position="993"/>
    </location>
</feature>
<keyword evidence="9" id="KW-0067">ATP-binding</keyword>
<dbReference type="SUPFAM" id="SSF47384">
    <property type="entry name" value="Homodimeric domain of signal transducing histidine kinase"/>
    <property type="match status" value="1"/>
</dbReference>
<evidence type="ECO:0000256" key="12">
    <source>
        <dbReference type="PROSITE-ProRule" id="PRU00169"/>
    </source>
</evidence>
<sequence length="1209" mass="135811">MKIRNKLLIGFGALMAVMIVLTLIGYDRLGTMNSQLGKVYEDRYLKVRQTAVIRSQVNDMAIVMVNLLLNPGASVSEGKQQLDQMIATGDITFEAIKGSPSSASEQVLIDNVETSWESFKQYEAHLMQLLGQGDYDQANAYRNSTGLVAQEAVVEGINTLSNYQDTEVDNEIAASREVFREAIQTSTLIMAAGLLLSLLIILWVLPSITRGLNTVALMINGFGKGRFKAIRRLRVTSRDEIGQIAQVFKEMADDLEEKRQLEQSIIQSQKDQTWLSNNTARVTELLRGVNSREQIAQMFISEFTPILGASYGSIYLLDEEKQPDTLFVFGSYAGTGKSMLRKEEFMLGEGLIGQSAMDHKPVILDQAPPGYLSVSSSLGAAQPTGIMIYPIVFEDELLGVAELAAFKPFEELEQRLFSQLVMNLGVILNNVQRRLRVEQLLRESQALTEELQCQSEELQRQQEELEHFNTELMAKTRVLEEQVQEVEEKNLEIEKARAQLEQQAMQLAVTSKYKSEFLANMSHELRTPLNSLLILSQLLSENRDANLNSKQVEYAQTIYMSGADLLKMIDEILDLSKVDAGKMEINYESVSLEGLEKFVEQNFAPVAAKKELKLVSKREGRLPQAIISDGYRVKQIIRNLLSNAFKFTSSGSVEFTIAEANKEELPAYLNENQPYLALSVRDTGIGIAPDKTDLIFEAFQQVDGTMSRKYGGTGLGLSISRELSRLLGGGIEVESLQGEGSCFTLYLPAEAAAKVPEDAGSGPVVSEYARREAAPMIDPDMQRIREGRFPFEVSRKPDREQPVPDTPKLEDDREQIGPKDKVLLIIEDDVNFANILIEMARNRGYKALSALQGDMGLEMAKTYLPDAIILDIQLPVMDGWSILGELKSNSATRHIPVHVISVMDDVKQGLMMGAIAYLKKPSTKESLDKAFAQISSYMDSKLKRLLVVENNDTQRQSIIELIEHDDVAITAVSTGKEALDELKSQHYDCMVLDLVLTDMTGFDLLDRIRDDESLSDLPIIIYTGKELNSKEEMRLRKYAESIIIKDVKSPERLLDETTLFLHRVEANLPEDKRRILQKLYNKEELFEGKNILLVDDDIRNIFALSSVLEGYRMNVTFAENGKEALELLQGDTKFDLVLMDMMMPEMDGYETMGHIRNMPEYERLPIIALTAKAMKEDRAKCIEAGASDYVKKPIQTDQLLSLMRVWLYS</sequence>
<dbReference type="Pfam" id="PF02518">
    <property type="entry name" value="HATPase_c"/>
    <property type="match status" value="1"/>
</dbReference>
<evidence type="ECO:0000313" key="19">
    <source>
        <dbReference type="EMBL" id="MFB5268446.1"/>
    </source>
</evidence>
<evidence type="ECO:0000256" key="7">
    <source>
        <dbReference type="ARBA" id="ARBA00022741"/>
    </source>
</evidence>
<evidence type="ECO:0000256" key="2">
    <source>
        <dbReference type="ARBA" id="ARBA00004651"/>
    </source>
</evidence>
<gene>
    <name evidence="19" type="ORF">ACE41H_16920</name>
</gene>
<dbReference type="CDD" id="cd17546">
    <property type="entry name" value="REC_hyHK_CKI1_RcsC-like"/>
    <property type="match status" value="1"/>
</dbReference>
<name>A0ABV5AW52_9BACL</name>
<keyword evidence="13" id="KW-0175">Coiled coil</keyword>
<dbReference type="InterPro" id="IPR036890">
    <property type="entry name" value="HATPase_C_sf"/>
</dbReference>
<evidence type="ECO:0000256" key="5">
    <source>
        <dbReference type="ARBA" id="ARBA00022553"/>
    </source>
</evidence>
<evidence type="ECO:0000313" key="20">
    <source>
        <dbReference type="Proteomes" id="UP001580346"/>
    </source>
</evidence>
<dbReference type="InterPro" id="IPR024478">
    <property type="entry name" value="HlyB_4HB_MCP"/>
</dbReference>
<dbReference type="CDD" id="cd06225">
    <property type="entry name" value="HAMP"/>
    <property type="match status" value="1"/>
</dbReference>
<dbReference type="Pfam" id="PF00072">
    <property type="entry name" value="Response_reg"/>
    <property type="match status" value="3"/>
</dbReference>
<feature type="transmembrane region" description="Helical" evidence="15">
    <location>
        <begin position="6"/>
        <end position="26"/>
    </location>
</feature>
<evidence type="ECO:0000256" key="6">
    <source>
        <dbReference type="ARBA" id="ARBA00022679"/>
    </source>
</evidence>
<dbReference type="InterPro" id="IPR003594">
    <property type="entry name" value="HATPase_dom"/>
</dbReference>
<dbReference type="SUPFAM" id="SSF55781">
    <property type="entry name" value="GAF domain-like"/>
    <property type="match status" value="1"/>
</dbReference>
<evidence type="ECO:0000256" key="8">
    <source>
        <dbReference type="ARBA" id="ARBA00022777"/>
    </source>
</evidence>
<dbReference type="PANTHER" id="PTHR45339">
    <property type="entry name" value="HYBRID SIGNAL TRANSDUCTION HISTIDINE KINASE J"/>
    <property type="match status" value="1"/>
</dbReference>
<keyword evidence="4" id="KW-1003">Cell membrane</keyword>
<dbReference type="InterPro" id="IPR003660">
    <property type="entry name" value="HAMP_dom"/>
</dbReference>
<dbReference type="PROSITE" id="PS50110">
    <property type="entry name" value="RESPONSE_REGULATORY"/>
    <property type="match status" value="3"/>
</dbReference>
<dbReference type="InterPro" id="IPR029016">
    <property type="entry name" value="GAF-like_dom_sf"/>
</dbReference>